<keyword evidence="1" id="KW-1133">Transmembrane helix</keyword>
<accession>A0A137PCN6</accession>
<organism evidence="2 3">
    <name type="scientific">Conidiobolus coronatus (strain ATCC 28846 / CBS 209.66 / NRRL 28638)</name>
    <name type="common">Delacroixia coronata</name>
    <dbReference type="NCBI Taxonomy" id="796925"/>
    <lineage>
        <taxon>Eukaryota</taxon>
        <taxon>Fungi</taxon>
        <taxon>Fungi incertae sedis</taxon>
        <taxon>Zoopagomycota</taxon>
        <taxon>Entomophthoromycotina</taxon>
        <taxon>Entomophthoromycetes</taxon>
        <taxon>Entomophthorales</taxon>
        <taxon>Ancylistaceae</taxon>
        <taxon>Conidiobolus</taxon>
    </lineage>
</organism>
<dbReference type="OrthoDB" id="5545953at2759"/>
<gene>
    <name evidence="2" type="ORF">CONCODRAFT_68773</name>
</gene>
<keyword evidence="1" id="KW-0472">Membrane</keyword>
<feature type="transmembrane region" description="Helical" evidence="1">
    <location>
        <begin position="22"/>
        <end position="45"/>
    </location>
</feature>
<evidence type="ECO:0000313" key="3">
    <source>
        <dbReference type="Proteomes" id="UP000070444"/>
    </source>
</evidence>
<keyword evidence="1" id="KW-0812">Transmembrane</keyword>
<name>A0A137PCN6_CONC2</name>
<keyword evidence="3" id="KW-1185">Reference proteome</keyword>
<sequence length="343" mass="40195">MAISIVSNGPETQIPMMFEKGWYLMLNMALIAYSATFIIHFNAFINAVKMFYRRSRTWVHQIHLAQATGPVTCHLCRMSDYFWATNCIFKGYYNHVSYFFSVFGMDFLQAFRFHKAIEGLDCRYQKILKWFNLFYFGFCVLLSKLLNGIFDVYMLESFTDVATFCGVAFLTSEFNSILIIDLVSHFSSIPFTFFLIYLHYKQYRRKNPDAKLSLTNPLRFINQIGLDTGIFFIFFGDIIIIIMFGILLFNWNGAWSPEIFYQVRWALHTKCISVMMEYWTEKEDEKKARMIQEGSYTHKDSSNNWNSKDKLSTLCNSQDAQSIDLADKKGRDGNMSQEFIELA</sequence>
<proteinExistence type="predicted"/>
<dbReference type="AlphaFoldDB" id="A0A137PCN6"/>
<feature type="transmembrane region" description="Helical" evidence="1">
    <location>
        <begin position="174"/>
        <end position="198"/>
    </location>
</feature>
<evidence type="ECO:0000313" key="2">
    <source>
        <dbReference type="EMBL" id="KXN72768.1"/>
    </source>
</evidence>
<dbReference type="EMBL" id="KQ964447">
    <property type="protein sequence ID" value="KXN72768.1"/>
    <property type="molecule type" value="Genomic_DNA"/>
</dbReference>
<feature type="transmembrane region" description="Helical" evidence="1">
    <location>
        <begin position="229"/>
        <end position="251"/>
    </location>
</feature>
<dbReference type="Proteomes" id="UP000070444">
    <property type="component" value="Unassembled WGS sequence"/>
</dbReference>
<reference evidence="2 3" key="1">
    <citation type="journal article" date="2015" name="Genome Biol. Evol.">
        <title>Phylogenomic analyses indicate that early fungi evolved digesting cell walls of algal ancestors of land plants.</title>
        <authorList>
            <person name="Chang Y."/>
            <person name="Wang S."/>
            <person name="Sekimoto S."/>
            <person name="Aerts A.L."/>
            <person name="Choi C."/>
            <person name="Clum A."/>
            <person name="LaButti K.M."/>
            <person name="Lindquist E.A."/>
            <person name="Yee Ngan C."/>
            <person name="Ohm R.A."/>
            <person name="Salamov A.A."/>
            <person name="Grigoriev I.V."/>
            <person name="Spatafora J.W."/>
            <person name="Berbee M.L."/>
        </authorList>
    </citation>
    <scope>NUCLEOTIDE SEQUENCE [LARGE SCALE GENOMIC DNA]</scope>
    <source>
        <strain evidence="2 3">NRRL 28638</strain>
    </source>
</reference>
<feature type="transmembrane region" description="Helical" evidence="1">
    <location>
        <begin position="133"/>
        <end position="154"/>
    </location>
</feature>
<protein>
    <submittedName>
        <fullName evidence="2">Uncharacterized protein</fullName>
    </submittedName>
</protein>
<evidence type="ECO:0000256" key="1">
    <source>
        <dbReference type="SAM" id="Phobius"/>
    </source>
</evidence>